<reference evidence="3" key="1">
    <citation type="submission" date="2018-11" db="EMBL/GenBank/DDBJ databases">
        <title>Complete genome sequence of Paenibacillus sp. ML311-T8.</title>
        <authorList>
            <person name="Nam Y.-D."/>
            <person name="Kang J."/>
            <person name="Chung W.-H."/>
            <person name="Park Y.S."/>
        </authorList>
    </citation>
    <scope>NUCLEOTIDE SEQUENCE [LARGE SCALE GENOMIC DNA]</scope>
    <source>
        <strain evidence="3">ML311-T8</strain>
    </source>
</reference>
<evidence type="ECO:0000313" key="2">
    <source>
        <dbReference type="EMBL" id="QGQ93956.1"/>
    </source>
</evidence>
<dbReference type="KEGG" id="ppsc:EHS13_03060"/>
<protein>
    <recommendedName>
        <fullName evidence="1">YqbQ/XkdQ domain-containing protein</fullName>
    </recommendedName>
</protein>
<evidence type="ECO:0000259" key="1">
    <source>
        <dbReference type="Pfam" id="PF24032"/>
    </source>
</evidence>
<organism evidence="2 3">
    <name type="scientific">Paenibacillus psychroresistens</name>
    <dbReference type="NCBI Taxonomy" id="1778678"/>
    <lineage>
        <taxon>Bacteria</taxon>
        <taxon>Bacillati</taxon>
        <taxon>Bacillota</taxon>
        <taxon>Bacilli</taxon>
        <taxon>Bacillales</taxon>
        <taxon>Paenibacillaceae</taxon>
        <taxon>Paenibacillus</taxon>
    </lineage>
</organism>
<feature type="domain" description="YqbQ/XkdQ" evidence="1">
    <location>
        <begin position="24"/>
        <end position="320"/>
    </location>
</feature>
<dbReference type="AlphaFoldDB" id="A0A6B8RF25"/>
<name>A0A6B8RF25_9BACL</name>
<evidence type="ECO:0000313" key="3">
    <source>
        <dbReference type="Proteomes" id="UP000426246"/>
    </source>
</evidence>
<dbReference type="InterPro" id="IPR056937">
    <property type="entry name" value="YqbQ/XkdQ"/>
</dbReference>
<proteinExistence type="predicted"/>
<dbReference type="Pfam" id="PF24032">
    <property type="entry name" value="YQBQ"/>
    <property type="match status" value="1"/>
</dbReference>
<keyword evidence="3" id="KW-1185">Reference proteome</keyword>
<accession>A0A6B8RF25</accession>
<dbReference type="Proteomes" id="UP000426246">
    <property type="component" value="Chromosome"/>
</dbReference>
<sequence length="323" mass="36427">MLEIIIDNRNGNLWDISGISSDASYKTSRVGKASSFEFTIATGGLNEDKSFKLGNGDVIRVTKDGFPLFYGYIFSLDSGRDEAVKVTAYDQIRYLMGNGGYKFSLGTAGDYIRRIAAEKGLQIGFLADTGHKIPPTIEDGTKLLDMICNAISKTLMETKRIYIFYDDFGRLMLRDMADWKLNLLIGDSSLVYDYKLKRSIDSETYNRIRLAQGKLDEGKRGIYIVQDSATIAQWGQLEYYQKIDDKMNLAQINQSLDNLLELKNRESRSFNIEALGDLTVRAGCSICINIQAKAINSYFLVEECTHKFDGLDHTMSLELRVYG</sequence>
<dbReference type="OrthoDB" id="1698671at2"/>
<dbReference type="EMBL" id="CP034235">
    <property type="protein sequence ID" value="QGQ93956.1"/>
    <property type="molecule type" value="Genomic_DNA"/>
</dbReference>
<gene>
    <name evidence="2" type="ORF">EHS13_03060</name>
</gene>
<dbReference type="RefSeq" id="WP_155698952.1">
    <property type="nucleotide sequence ID" value="NZ_CP034235.1"/>
</dbReference>
<dbReference type="SUPFAM" id="SSF69279">
    <property type="entry name" value="Phage tail proteins"/>
    <property type="match status" value="1"/>
</dbReference>